<dbReference type="InterPro" id="IPR036291">
    <property type="entry name" value="NAD(P)-bd_dom_sf"/>
</dbReference>
<comment type="caution">
    <text evidence="2">The sequence shown here is derived from an EMBL/GenBank/DDBJ whole genome shotgun (WGS) entry which is preliminary data.</text>
</comment>
<evidence type="ECO:0000313" key="3">
    <source>
        <dbReference type="Proteomes" id="UP001148313"/>
    </source>
</evidence>
<dbReference type="PANTHER" id="PTHR42879">
    <property type="entry name" value="3-OXOACYL-(ACYL-CARRIER-PROTEIN) REDUCTASE"/>
    <property type="match status" value="1"/>
</dbReference>
<accession>A0ABT4VMW7</accession>
<dbReference type="InterPro" id="IPR002347">
    <property type="entry name" value="SDR_fam"/>
</dbReference>
<sequence length="261" mass="27148">MDLGITGKTALVLGASQGIGRAIADTLAQEGANVVLVARNAEALEAIAADIARKHGVTATPCPVDLSDPQAVAAFCTRVENEFKPDMLVNNAGGPPPSPSTGVSDEVWHNSTQMMLFSIVRVTEAALPAMKARGWGRIVAVGSSGIVQPIPNLSVSNTIRGAVAGFCKSLSAEVAADGITVNMILPGKIDTDRLSRLDSARAEREGKSVDAVRASAQADLPIKRYGRPEEFAKVAVFLLSDAAGYVTGQMTRVDGGLIRSI</sequence>
<name>A0ABT4VMW7_9HYPH</name>
<dbReference type="PRINTS" id="PR00081">
    <property type="entry name" value="GDHRDH"/>
</dbReference>
<dbReference type="Pfam" id="PF13561">
    <property type="entry name" value="adh_short_C2"/>
    <property type="match status" value="1"/>
</dbReference>
<organism evidence="2 3">
    <name type="scientific">Hoeflea poritis</name>
    <dbReference type="NCBI Taxonomy" id="2993659"/>
    <lineage>
        <taxon>Bacteria</taxon>
        <taxon>Pseudomonadati</taxon>
        <taxon>Pseudomonadota</taxon>
        <taxon>Alphaproteobacteria</taxon>
        <taxon>Hyphomicrobiales</taxon>
        <taxon>Rhizobiaceae</taxon>
        <taxon>Hoeflea</taxon>
    </lineage>
</organism>
<gene>
    <name evidence="2" type="ORF">OOZ53_11670</name>
</gene>
<evidence type="ECO:0000313" key="2">
    <source>
        <dbReference type="EMBL" id="MDA4846011.1"/>
    </source>
</evidence>
<dbReference type="InterPro" id="IPR050259">
    <property type="entry name" value="SDR"/>
</dbReference>
<keyword evidence="3" id="KW-1185">Reference proteome</keyword>
<dbReference type="PANTHER" id="PTHR42879:SF6">
    <property type="entry name" value="NADPH-DEPENDENT REDUCTASE BACG"/>
    <property type="match status" value="1"/>
</dbReference>
<protein>
    <submittedName>
        <fullName evidence="2">SDR family oxidoreductase</fullName>
    </submittedName>
</protein>
<dbReference type="Proteomes" id="UP001148313">
    <property type="component" value="Unassembled WGS sequence"/>
</dbReference>
<comment type="similarity">
    <text evidence="1">Belongs to the short-chain dehydrogenases/reductases (SDR) family.</text>
</comment>
<evidence type="ECO:0000256" key="1">
    <source>
        <dbReference type="ARBA" id="ARBA00006484"/>
    </source>
</evidence>
<reference evidence="2" key="1">
    <citation type="submission" date="2022-11" db="EMBL/GenBank/DDBJ databases">
        <title>Hoeflea poritis sp. nov., isolated from scleractinian coral Porites lutea.</title>
        <authorList>
            <person name="Zhang G."/>
            <person name="Wei Q."/>
            <person name="Cai L."/>
        </authorList>
    </citation>
    <scope>NUCLEOTIDE SEQUENCE</scope>
    <source>
        <strain evidence="2">E7-10</strain>
    </source>
</reference>
<dbReference type="SUPFAM" id="SSF51735">
    <property type="entry name" value="NAD(P)-binding Rossmann-fold domains"/>
    <property type="match status" value="1"/>
</dbReference>
<dbReference type="EMBL" id="JAPJZH010000006">
    <property type="protein sequence ID" value="MDA4846011.1"/>
    <property type="molecule type" value="Genomic_DNA"/>
</dbReference>
<dbReference type="Gene3D" id="3.40.50.720">
    <property type="entry name" value="NAD(P)-binding Rossmann-like Domain"/>
    <property type="match status" value="1"/>
</dbReference>
<dbReference type="RefSeq" id="WP_271089730.1">
    <property type="nucleotide sequence ID" value="NZ_JAPJZH010000006.1"/>
</dbReference>
<dbReference type="CDD" id="cd05344">
    <property type="entry name" value="BKR_like_SDR_like"/>
    <property type="match status" value="1"/>
</dbReference>
<proteinExistence type="inferred from homology"/>